<evidence type="ECO:0000313" key="14">
    <source>
        <dbReference type="RefSeq" id="XP_023939528.2"/>
    </source>
</evidence>
<dbReference type="GO" id="GO:0042562">
    <property type="term" value="F:hormone binding"/>
    <property type="evidence" value="ECO:0007669"/>
    <property type="project" value="TreeGrafter"/>
</dbReference>
<dbReference type="PROSITE" id="PS01209">
    <property type="entry name" value="LDLRA_1"/>
    <property type="match status" value="2"/>
</dbReference>
<evidence type="ECO:0000313" key="13">
    <source>
        <dbReference type="RefSeq" id="XP_023939527.2"/>
    </source>
</evidence>
<gene>
    <name evidence="12 13 14 15 16" type="primary">LOC112046911</name>
</gene>
<feature type="disulfide bond" evidence="9">
    <location>
        <begin position="406"/>
        <end position="421"/>
    </location>
</feature>
<dbReference type="GO" id="GO:0043235">
    <property type="term" value="C:receptor complex"/>
    <property type="evidence" value="ECO:0007669"/>
    <property type="project" value="TreeGrafter"/>
</dbReference>
<feature type="disulfide bond" evidence="9">
    <location>
        <begin position="387"/>
        <end position="399"/>
    </location>
</feature>
<evidence type="ECO:0000313" key="11">
    <source>
        <dbReference type="Proteomes" id="UP001652582"/>
    </source>
</evidence>
<dbReference type="SMART" id="SM00192">
    <property type="entry name" value="LDLa"/>
    <property type="match status" value="4"/>
</dbReference>
<dbReference type="RefSeq" id="XP_023939526.2">
    <property type="nucleotide sequence ID" value="XM_024083758.2"/>
</dbReference>
<evidence type="ECO:0000256" key="8">
    <source>
        <dbReference type="ARBA" id="ARBA00023180"/>
    </source>
</evidence>
<keyword evidence="8" id="KW-0325">Glycoprotein</keyword>
<dbReference type="GeneID" id="112046911"/>
<evidence type="ECO:0000256" key="7">
    <source>
        <dbReference type="ARBA" id="ARBA00023170"/>
    </source>
</evidence>
<feature type="disulfide bond" evidence="9">
    <location>
        <begin position="470"/>
        <end position="488"/>
    </location>
</feature>
<reference evidence="11 12" key="1">
    <citation type="submission" date="2025-05" db="UniProtKB">
        <authorList>
            <consortium name="RefSeq"/>
        </authorList>
    </citation>
    <scope>NUCLEOTIDE SEQUENCE [LARGE SCALE GENOMIC DNA]</scope>
</reference>
<dbReference type="Proteomes" id="UP001652582">
    <property type="component" value="Chromosome 1"/>
</dbReference>
<dbReference type="RefSeq" id="XP_023939528.2">
    <property type="nucleotide sequence ID" value="XM_024083760.2"/>
</dbReference>
<feature type="disulfide bond" evidence="9">
    <location>
        <begin position="521"/>
        <end position="536"/>
    </location>
</feature>
<evidence type="ECO:0000256" key="1">
    <source>
        <dbReference type="ARBA" id="ARBA00004167"/>
    </source>
</evidence>
<protein>
    <submittedName>
        <fullName evidence="12 13">Uncharacterized protein LOC112046911 isoform X1</fullName>
    </submittedName>
</protein>
<dbReference type="PANTHER" id="PTHR22722:SF14">
    <property type="entry name" value="MEGALIN, ISOFORM A"/>
    <property type="match status" value="1"/>
</dbReference>
<dbReference type="GO" id="GO:0016324">
    <property type="term" value="C:apical plasma membrane"/>
    <property type="evidence" value="ECO:0007669"/>
    <property type="project" value="TreeGrafter"/>
</dbReference>
<dbReference type="RefSeq" id="XP_023939527.2">
    <property type="nucleotide sequence ID" value="XM_024083759.2"/>
</dbReference>
<evidence type="ECO:0000256" key="4">
    <source>
        <dbReference type="ARBA" id="ARBA00022989"/>
    </source>
</evidence>
<comment type="caution">
    <text evidence="9">Lacks conserved residue(s) required for the propagation of feature annotation.</text>
</comment>
<keyword evidence="7" id="KW-0675">Receptor</keyword>
<dbReference type="SUPFAM" id="SSF57424">
    <property type="entry name" value="LDL receptor-like module"/>
    <property type="match status" value="4"/>
</dbReference>
<keyword evidence="4 10" id="KW-1133">Transmembrane helix</keyword>
<evidence type="ECO:0000313" key="16">
    <source>
        <dbReference type="RefSeq" id="XP_052738476.1"/>
    </source>
</evidence>
<dbReference type="GO" id="GO:0006898">
    <property type="term" value="P:receptor-mediated endocytosis"/>
    <property type="evidence" value="ECO:0007669"/>
    <property type="project" value="TreeGrafter"/>
</dbReference>
<dbReference type="AlphaFoldDB" id="A0A6J1N8Z2"/>
<keyword evidence="11" id="KW-1185">Reference proteome</keyword>
<evidence type="ECO:0000313" key="15">
    <source>
        <dbReference type="RefSeq" id="XP_052738347.1"/>
    </source>
</evidence>
<evidence type="ECO:0000256" key="5">
    <source>
        <dbReference type="ARBA" id="ARBA00023136"/>
    </source>
</evidence>
<evidence type="ECO:0000313" key="12">
    <source>
        <dbReference type="RefSeq" id="XP_023939526.2"/>
    </source>
</evidence>
<accession>A0A6J1N8Z2</accession>
<dbReference type="PANTHER" id="PTHR22722">
    <property type="entry name" value="LOW-DENSITY LIPOPROTEIN RECEPTOR-RELATED PROTEIN 2-RELATED"/>
    <property type="match status" value="1"/>
</dbReference>
<dbReference type="CDD" id="cd00112">
    <property type="entry name" value="LDLa"/>
    <property type="match status" value="4"/>
</dbReference>
<dbReference type="PRINTS" id="PR00261">
    <property type="entry name" value="LDLRECEPTOR"/>
</dbReference>
<dbReference type="OrthoDB" id="9988974at2759"/>
<feature type="disulfide bond" evidence="9">
    <location>
        <begin position="509"/>
        <end position="527"/>
    </location>
</feature>
<name>A0A6J1N8Z2_BICAN</name>
<evidence type="ECO:0000256" key="10">
    <source>
        <dbReference type="SAM" id="Phobius"/>
    </source>
</evidence>
<dbReference type="RefSeq" id="XP_052738476.1">
    <property type="nucleotide sequence ID" value="XM_052882516.1"/>
</dbReference>
<sequence length="537" mass="59490">MTVPSNISDNLAHSSCVLDESSNWNTLYCSHLWSDSHARKAIINAPNKNNKAIKYCYTCRGKIRNYGITPPKANFSPNNHSTPKGNSAQAFIETRTNNTLVENNLDSFNHSDKSKGRKTSISDININNSELSQYIPTISRQIDVSFRHKYTSTQYDLCATDIGQRRLRKGLRGIGCIINFSLTESPKTKRTQIQACSICVMIVAIVVISLVLVNYTTLNFMNDKNITSTYLVPSEIVDINETSSAIVSISTDLPVFTEVTDKMYTEISSTDDPFILTTTKNITHISNIILKIRKNIKTYPKDGRKGDESKMPKDSINRDVSKRFCSCQNNEVCMLDEINGVAICKAAIDMDDPTGCGGLCAMETEACQLVDKARGVRVCRLLTQVTCSPEDWRCRNGFCVPSTARCDGSIQCYDRSDEMHCDCDLTKQFRCGHSISCFANKKMCDGSIDCWDGFDELNCTLECPEDQFTCTDGQCIMSSRFCDGLADCADGSDEPQGCDAACGTHEIQCKNNRCISRGVQCDGKDDCGDSSDESNCS</sequence>
<dbReference type="RefSeq" id="XP_052738347.1">
    <property type="nucleotide sequence ID" value="XM_052882387.1"/>
</dbReference>
<feature type="disulfide bond" evidence="9">
    <location>
        <begin position="444"/>
        <end position="459"/>
    </location>
</feature>
<keyword evidence="2 10" id="KW-0812">Transmembrane</keyword>
<dbReference type="InterPro" id="IPR036055">
    <property type="entry name" value="LDL_receptor-like_sf"/>
</dbReference>
<keyword evidence="3" id="KW-0677">Repeat</keyword>
<organism evidence="11 12">
    <name type="scientific">Bicyclus anynana</name>
    <name type="common">Squinting bush brown butterfly</name>
    <dbReference type="NCBI Taxonomy" id="110368"/>
    <lineage>
        <taxon>Eukaryota</taxon>
        <taxon>Metazoa</taxon>
        <taxon>Ecdysozoa</taxon>
        <taxon>Arthropoda</taxon>
        <taxon>Hexapoda</taxon>
        <taxon>Insecta</taxon>
        <taxon>Pterygota</taxon>
        <taxon>Neoptera</taxon>
        <taxon>Endopterygota</taxon>
        <taxon>Lepidoptera</taxon>
        <taxon>Glossata</taxon>
        <taxon>Ditrysia</taxon>
        <taxon>Papilionoidea</taxon>
        <taxon>Nymphalidae</taxon>
        <taxon>Satyrinae</taxon>
        <taxon>Satyrini</taxon>
        <taxon>Mycalesina</taxon>
        <taxon>Bicyclus</taxon>
    </lineage>
</organism>
<proteinExistence type="predicted"/>
<comment type="subcellular location">
    <subcellularLocation>
        <location evidence="1">Membrane</location>
        <topology evidence="1">Single-pass membrane protein</topology>
    </subcellularLocation>
</comment>
<evidence type="ECO:0000256" key="2">
    <source>
        <dbReference type="ARBA" id="ARBA00022692"/>
    </source>
</evidence>
<dbReference type="InterPro" id="IPR002172">
    <property type="entry name" value="LDrepeatLR_classA_rpt"/>
</dbReference>
<dbReference type="Pfam" id="PF00057">
    <property type="entry name" value="Ldl_recept_a"/>
    <property type="match status" value="3"/>
</dbReference>
<dbReference type="InterPro" id="IPR023415">
    <property type="entry name" value="LDLR_class-A_CS"/>
</dbReference>
<dbReference type="KEGG" id="bany:112046911"/>
<dbReference type="Gene3D" id="4.10.400.10">
    <property type="entry name" value="Low-density Lipoprotein Receptor"/>
    <property type="match status" value="4"/>
</dbReference>
<dbReference type="PROSITE" id="PS50068">
    <property type="entry name" value="LDLRA_2"/>
    <property type="match status" value="4"/>
</dbReference>
<feature type="disulfide bond" evidence="9">
    <location>
        <begin position="394"/>
        <end position="412"/>
    </location>
</feature>
<evidence type="ECO:0000256" key="9">
    <source>
        <dbReference type="PROSITE-ProRule" id="PRU00124"/>
    </source>
</evidence>
<keyword evidence="5 10" id="KW-0472">Membrane</keyword>
<keyword evidence="6 9" id="KW-1015">Disulfide bond</keyword>
<evidence type="ECO:0000256" key="6">
    <source>
        <dbReference type="ARBA" id="ARBA00023157"/>
    </source>
</evidence>
<feature type="disulfide bond" evidence="9">
    <location>
        <begin position="463"/>
        <end position="475"/>
    </location>
</feature>
<dbReference type="InterPro" id="IPR051221">
    <property type="entry name" value="LDLR-related"/>
</dbReference>
<feature type="transmembrane region" description="Helical" evidence="10">
    <location>
        <begin position="195"/>
        <end position="215"/>
    </location>
</feature>
<feature type="disulfide bond" evidence="9">
    <location>
        <begin position="502"/>
        <end position="514"/>
    </location>
</feature>
<evidence type="ECO:0000256" key="3">
    <source>
        <dbReference type="ARBA" id="ARBA00022737"/>
    </source>
</evidence>